<dbReference type="GeneID" id="13290456"/>
<reference evidence="3" key="1">
    <citation type="journal article" date="2011" name="Nat. Commun.">
        <title>Effector diversification within compartments of the Leptosphaeria maculans genome affected by Repeat-Induced Point mutations.</title>
        <authorList>
            <person name="Rouxel T."/>
            <person name="Grandaubert J."/>
            <person name="Hane J.K."/>
            <person name="Hoede C."/>
            <person name="van de Wouw A.P."/>
            <person name="Couloux A."/>
            <person name="Dominguez V."/>
            <person name="Anthouard V."/>
            <person name="Bally P."/>
            <person name="Bourras S."/>
            <person name="Cozijnsen A.J."/>
            <person name="Ciuffetti L.M."/>
            <person name="Degrave A."/>
            <person name="Dilmaghani A."/>
            <person name="Duret L."/>
            <person name="Fudal I."/>
            <person name="Goodwin S.B."/>
            <person name="Gout L."/>
            <person name="Glaser N."/>
            <person name="Linglin J."/>
            <person name="Kema G.H.J."/>
            <person name="Lapalu N."/>
            <person name="Lawrence C.B."/>
            <person name="May K."/>
            <person name="Meyer M."/>
            <person name="Ollivier B."/>
            <person name="Poulain J."/>
            <person name="Schoch C.L."/>
            <person name="Simon A."/>
            <person name="Spatafora J.W."/>
            <person name="Stachowiak A."/>
            <person name="Turgeon B.G."/>
            <person name="Tyler B.M."/>
            <person name="Vincent D."/>
            <person name="Weissenbach J."/>
            <person name="Amselem J."/>
            <person name="Quesneville H."/>
            <person name="Oliver R.P."/>
            <person name="Wincker P."/>
            <person name="Balesdent M.-H."/>
            <person name="Howlett B.J."/>
        </authorList>
    </citation>
    <scope>NUCLEOTIDE SEQUENCE [LARGE SCALE GENOMIC DNA]</scope>
    <source>
        <strain evidence="3">JN3 / isolate v23.1.3 / race Av1-4-5-6-7-8</strain>
    </source>
</reference>
<dbReference type="VEuPathDB" id="FungiDB:LEMA_P002290.1"/>
<feature type="chain" id="PRO_5003195192" evidence="1">
    <location>
        <begin position="22"/>
        <end position="275"/>
    </location>
</feature>
<dbReference type="EMBL" id="FP929139">
    <property type="protein sequence ID" value="CBY01442.1"/>
    <property type="molecule type" value="Genomic_DNA"/>
</dbReference>
<proteinExistence type="predicted"/>
<name>E5AE03_LEPMJ</name>
<organism evidence="2 3">
    <name type="scientific">Leptosphaeria maculans (strain JN3 / isolate v23.1.3 / race Av1-4-5-6-7-8)</name>
    <name type="common">Blackleg fungus</name>
    <name type="synonym">Phoma lingam</name>
    <dbReference type="NCBI Taxonomy" id="985895"/>
    <lineage>
        <taxon>Eukaryota</taxon>
        <taxon>Fungi</taxon>
        <taxon>Dikarya</taxon>
        <taxon>Ascomycota</taxon>
        <taxon>Pezizomycotina</taxon>
        <taxon>Dothideomycetes</taxon>
        <taxon>Pleosporomycetidae</taxon>
        <taxon>Pleosporales</taxon>
        <taxon>Pleosporineae</taxon>
        <taxon>Leptosphaeriaceae</taxon>
        <taxon>Plenodomus</taxon>
        <taxon>Plenodomus lingam/Leptosphaeria maculans species complex</taxon>
    </lineage>
</organism>
<dbReference type="OMA" id="THYVTEH"/>
<sequence length="275" mass="31155">MKSFIAIVFCFVFGLASLIGAFPADDTGLSGYNSSLNAYNASIRLDDHPWDHHNGRALAEIWIGRQAVNVGDLTQAELYGQVWTQIDKVCPSSKPGFCYSSWRWTFKTHYVTEHNSAFPIRYDDTYFSMTITDFRWYHEDTRRLLIGIAAGTLEALTKKGSPNCYQLPLHYKWFCNIGDSLEINLPDQDGHNNYLHLRFYGDQVYSGFRCCRDDKVHDKNVRRDVDQAVDGLGSELSSEFGQPYSRLTMCILDGWRLCEDCGAPCDSCGTTCPAS</sequence>
<dbReference type="InParanoid" id="E5AE03"/>
<dbReference type="HOGENOM" id="CLU_1012188_0_0_1"/>
<keyword evidence="1" id="KW-0732">Signal</keyword>
<gene>
    <name evidence="2" type="ORF">LEMA_P002290.1</name>
</gene>
<accession>E5AE03</accession>
<evidence type="ECO:0000256" key="1">
    <source>
        <dbReference type="SAM" id="SignalP"/>
    </source>
</evidence>
<protein>
    <submittedName>
        <fullName evidence="2">Uncharacterized protein</fullName>
    </submittedName>
</protein>
<dbReference type="OrthoDB" id="3688572at2759"/>
<evidence type="ECO:0000313" key="2">
    <source>
        <dbReference type="EMBL" id="CBY01442.1"/>
    </source>
</evidence>
<dbReference type="Proteomes" id="UP000002668">
    <property type="component" value="Genome"/>
</dbReference>
<keyword evidence="3" id="KW-1185">Reference proteome</keyword>
<dbReference type="AlphaFoldDB" id="E5AE03"/>
<feature type="signal peptide" evidence="1">
    <location>
        <begin position="1"/>
        <end position="21"/>
    </location>
</feature>
<evidence type="ECO:0000313" key="3">
    <source>
        <dbReference type="Proteomes" id="UP000002668"/>
    </source>
</evidence>